<dbReference type="EMBL" id="JBHSHB010000024">
    <property type="protein sequence ID" value="MFC4691287.1"/>
    <property type="molecule type" value="Genomic_DNA"/>
</dbReference>
<proteinExistence type="predicted"/>
<dbReference type="InterPro" id="IPR010985">
    <property type="entry name" value="Ribbon_hlx_hlx"/>
</dbReference>
<organism evidence="1 2">
    <name type="scientific">Dokdonia genika</name>
    <dbReference type="NCBI Taxonomy" id="308113"/>
    <lineage>
        <taxon>Bacteria</taxon>
        <taxon>Pseudomonadati</taxon>
        <taxon>Bacteroidota</taxon>
        <taxon>Flavobacteriia</taxon>
        <taxon>Flavobacteriales</taxon>
        <taxon>Flavobacteriaceae</taxon>
        <taxon>Dokdonia</taxon>
    </lineage>
</organism>
<sequence length="78" mass="9042">MEELDLKSLIDQAKKATQTPIQRVQPVKKVKPAEKEIQIAFYLPKSLYKKVKQRALQEEVSIKSILNKSIEKYINDIS</sequence>
<dbReference type="SUPFAM" id="SSF47598">
    <property type="entry name" value="Ribbon-helix-helix"/>
    <property type="match status" value="1"/>
</dbReference>
<reference evidence="2" key="1">
    <citation type="journal article" date="2019" name="Int. J. Syst. Evol. Microbiol.">
        <title>The Global Catalogue of Microorganisms (GCM) 10K type strain sequencing project: providing services to taxonomists for standard genome sequencing and annotation.</title>
        <authorList>
            <consortium name="The Broad Institute Genomics Platform"/>
            <consortium name="The Broad Institute Genome Sequencing Center for Infectious Disease"/>
            <person name="Wu L."/>
            <person name="Ma J."/>
        </authorList>
    </citation>
    <scope>NUCLEOTIDE SEQUENCE [LARGE SCALE GENOMIC DNA]</scope>
    <source>
        <strain evidence="2">CGMCC 4.7427</strain>
    </source>
</reference>
<protein>
    <recommendedName>
        <fullName evidence="3">CopG family transcriptional regulator</fullName>
    </recommendedName>
</protein>
<gene>
    <name evidence="1" type="ORF">ACFO5T_12685</name>
</gene>
<dbReference type="RefSeq" id="WP_380034984.1">
    <property type="nucleotide sequence ID" value="NZ_JBHSHB010000024.1"/>
</dbReference>
<name>A0ABV9LBP2_9FLAO</name>
<comment type="caution">
    <text evidence="1">The sequence shown here is derived from an EMBL/GenBank/DDBJ whole genome shotgun (WGS) entry which is preliminary data.</text>
</comment>
<evidence type="ECO:0008006" key="3">
    <source>
        <dbReference type="Google" id="ProtNLM"/>
    </source>
</evidence>
<keyword evidence="2" id="KW-1185">Reference proteome</keyword>
<evidence type="ECO:0000313" key="1">
    <source>
        <dbReference type="EMBL" id="MFC4691287.1"/>
    </source>
</evidence>
<dbReference type="Proteomes" id="UP001595878">
    <property type="component" value="Unassembled WGS sequence"/>
</dbReference>
<dbReference type="Gene3D" id="1.10.1220.10">
    <property type="entry name" value="Met repressor-like"/>
    <property type="match status" value="1"/>
</dbReference>
<dbReference type="InterPro" id="IPR013321">
    <property type="entry name" value="Arc_rbn_hlx_hlx"/>
</dbReference>
<accession>A0ABV9LBP2</accession>
<evidence type="ECO:0000313" key="2">
    <source>
        <dbReference type="Proteomes" id="UP001595878"/>
    </source>
</evidence>